<keyword evidence="3" id="KW-1185">Reference proteome</keyword>
<reference evidence="2 3" key="1">
    <citation type="journal article" date="2018" name="Sci. Rep.">
        <title>Genomic signatures of local adaptation to the degree of environmental predictability in rotifers.</title>
        <authorList>
            <person name="Franch-Gras L."/>
            <person name="Hahn C."/>
            <person name="Garcia-Roger E.M."/>
            <person name="Carmona M.J."/>
            <person name="Serra M."/>
            <person name="Gomez A."/>
        </authorList>
    </citation>
    <scope>NUCLEOTIDE SEQUENCE [LARGE SCALE GENOMIC DNA]</scope>
    <source>
        <strain evidence="2">HYR1</strain>
    </source>
</reference>
<gene>
    <name evidence="2" type="ORF">BpHYR1_040581</name>
</gene>
<accession>A0A3M7T0I7</accession>
<dbReference type="EMBL" id="REGN01000488">
    <property type="protein sequence ID" value="RNA41536.1"/>
    <property type="molecule type" value="Genomic_DNA"/>
</dbReference>
<feature type="signal peptide" evidence="1">
    <location>
        <begin position="1"/>
        <end position="35"/>
    </location>
</feature>
<feature type="chain" id="PRO_5017952493" evidence="1">
    <location>
        <begin position="36"/>
        <end position="174"/>
    </location>
</feature>
<dbReference type="AlphaFoldDB" id="A0A3M7T0I7"/>
<comment type="caution">
    <text evidence="2">The sequence shown here is derived from an EMBL/GenBank/DDBJ whole genome shotgun (WGS) entry which is preliminary data.</text>
</comment>
<sequence length="174" mass="20628">MPFSSIMSWRLSCIPLHLWTLYSLALTLSCKSVDGGCWKRCSSSFVNKYALKSLDFLMCNFYFQLYSVIPKLIFISKDKLFELKANIQKLNLNIKLELFKRIDLLFKNLSIIRRKKNLKIKKSKKIFIQENFYFLYCNFCTKISHYQVQILIDNDRKIKRQTYQSSMISGDGIL</sequence>
<name>A0A3M7T0I7_BRAPC</name>
<keyword evidence="1" id="KW-0732">Signal</keyword>
<evidence type="ECO:0000313" key="3">
    <source>
        <dbReference type="Proteomes" id="UP000276133"/>
    </source>
</evidence>
<evidence type="ECO:0000313" key="2">
    <source>
        <dbReference type="EMBL" id="RNA41536.1"/>
    </source>
</evidence>
<organism evidence="2 3">
    <name type="scientific">Brachionus plicatilis</name>
    <name type="common">Marine rotifer</name>
    <name type="synonym">Brachionus muelleri</name>
    <dbReference type="NCBI Taxonomy" id="10195"/>
    <lineage>
        <taxon>Eukaryota</taxon>
        <taxon>Metazoa</taxon>
        <taxon>Spiralia</taxon>
        <taxon>Gnathifera</taxon>
        <taxon>Rotifera</taxon>
        <taxon>Eurotatoria</taxon>
        <taxon>Monogononta</taxon>
        <taxon>Pseudotrocha</taxon>
        <taxon>Ploima</taxon>
        <taxon>Brachionidae</taxon>
        <taxon>Brachionus</taxon>
    </lineage>
</organism>
<protein>
    <submittedName>
        <fullName evidence="2">Uncharacterized protein</fullName>
    </submittedName>
</protein>
<dbReference type="Proteomes" id="UP000276133">
    <property type="component" value="Unassembled WGS sequence"/>
</dbReference>
<proteinExistence type="predicted"/>
<evidence type="ECO:0000256" key="1">
    <source>
        <dbReference type="SAM" id="SignalP"/>
    </source>
</evidence>